<dbReference type="Proteomes" id="UP000028999">
    <property type="component" value="Unassembled WGS sequence"/>
</dbReference>
<dbReference type="EMBL" id="LK032170">
    <property type="protein sequence ID" value="CDY25220.1"/>
    <property type="molecule type" value="Genomic_DNA"/>
</dbReference>
<organism evidence="1 2">
    <name type="scientific">Brassica napus</name>
    <name type="common">Rape</name>
    <dbReference type="NCBI Taxonomy" id="3708"/>
    <lineage>
        <taxon>Eukaryota</taxon>
        <taxon>Viridiplantae</taxon>
        <taxon>Streptophyta</taxon>
        <taxon>Embryophyta</taxon>
        <taxon>Tracheophyta</taxon>
        <taxon>Spermatophyta</taxon>
        <taxon>Magnoliopsida</taxon>
        <taxon>eudicotyledons</taxon>
        <taxon>Gunneridae</taxon>
        <taxon>Pentapetalae</taxon>
        <taxon>rosids</taxon>
        <taxon>malvids</taxon>
        <taxon>Brassicales</taxon>
        <taxon>Brassicaceae</taxon>
        <taxon>Brassiceae</taxon>
        <taxon>Brassica</taxon>
    </lineage>
</organism>
<sequence length="31" mass="3467">MFSLSISCSCSVDLDGRQIRVSEAEARPPRR</sequence>
<evidence type="ECO:0000313" key="2">
    <source>
        <dbReference type="Proteomes" id="UP000028999"/>
    </source>
</evidence>
<name>A0A078GFG4_BRANA</name>
<evidence type="ECO:0000313" key="1">
    <source>
        <dbReference type="EMBL" id="CDY25220.1"/>
    </source>
</evidence>
<dbReference type="PaxDb" id="3708-A0A078GFG4"/>
<dbReference type="Gramene" id="CDY25220">
    <property type="protein sequence ID" value="CDY25220"/>
    <property type="gene ID" value="GSBRNA2T00029187001"/>
</dbReference>
<dbReference type="AlphaFoldDB" id="A0A078GFG4"/>
<reference evidence="1 2" key="1">
    <citation type="journal article" date="2014" name="Science">
        <title>Plant genetics. Early allopolyploid evolution in the post-Neolithic Brassica napus oilseed genome.</title>
        <authorList>
            <person name="Chalhoub B."/>
            <person name="Denoeud F."/>
            <person name="Liu S."/>
            <person name="Parkin I.A."/>
            <person name="Tang H."/>
            <person name="Wang X."/>
            <person name="Chiquet J."/>
            <person name="Belcram H."/>
            <person name="Tong C."/>
            <person name="Samans B."/>
            <person name="Correa M."/>
            <person name="Da Silva C."/>
            <person name="Just J."/>
            <person name="Falentin C."/>
            <person name="Koh C.S."/>
            <person name="Le Clainche I."/>
            <person name="Bernard M."/>
            <person name="Bento P."/>
            <person name="Noel B."/>
            <person name="Labadie K."/>
            <person name="Alberti A."/>
            <person name="Charles M."/>
            <person name="Arnaud D."/>
            <person name="Guo H."/>
            <person name="Daviaud C."/>
            <person name="Alamery S."/>
            <person name="Jabbari K."/>
            <person name="Zhao M."/>
            <person name="Edger P.P."/>
            <person name="Chelaifa H."/>
            <person name="Tack D."/>
            <person name="Lassalle G."/>
            <person name="Mestiri I."/>
            <person name="Schnel N."/>
            <person name="Le Paslier M.C."/>
            <person name="Fan G."/>
            <person name="Renault V."/>
            <person name="Bayer P.E."/>
            <person name="Golicz A.A."/>
            <person name="Manoli S."/>
            <person name="Lee T.H."/>
            <person name="Thi V.H."/>
            <person name="Chalabi S."/>
            <person name="Hu Q."/>
            <person name="Fan C."/>
            <person name="Tollenaere R."/>
            <person name="Lu Y."/>
            <person name="Battail C."/>
            <person name="Shen J."/>
            <person name="Sidebottom C.H."/>
            <person name="Wang X."/>
            <person name="Canaguier A."/>
            <person name="Chauveau A."/>
            <person name="Berard A."/>
            <person name="Deniot G."/>
            <person name="Guan M."/>
            <person name="Liu Z."/>
            <person name="Sun F."/>
            <person name="Lim Y.P."/>
            <person name="Lyons E."/>
            <person name="Town C.D."/>
            <person name="Bancroft I."/>
            <person name="Wang X."/>
            <person name="Meng J."/>
            <person name="Ma J."/>
            <person name="Pires J.C."/>
            <person name="King G.J."/>
            <person name="Brunel D."/>
            <person name="Delourme R."/>
            <person name="Renard M."/>
            <person name="Aury J.M."/>
            <person name="Adams K.L."/>
            <person name="Batley J."/>
            <person name="Snowdon R.J."/>
            <person name="Tost J."/>
            <person name="Edwards D."/>
            <person name="Zhou Y."/>
            <person name="Hua W."/>
            <person name="Sharpe A.G."/>
            <person name="Paterson A.H."/>
            <person name="Guan C."/>
            <person name="Wincker P."/>
        </authorList>
    </citation>
    <scope>NUCLEOTIDE SEQUENCE [LARGE SCALE GENOMIC DNA]</scope>
    <source>
        <strain evidence="2">cv. Darmor-bzh</strain>
    </source>
</reference>
<protein>
    <submittedName>
        <fullName evidence="1">BnaC06g04450D protein</fullName>
    </submittedName>
</protein>
<accession>A0A078GFG4</accession>
<keyword evidence="2" id="KW-1185">Reference proteome</keyword>
<proteinExistence type="predicted"/>
<gene>
    <name evidence="1" type="primary">BnaC06g04450D</name>
    <name evidence="1" type="ORF">GSBRNA2T00029187001</name>
</gene>